<protein>
    <submittedName>
        <fullName evidence="1">Uncharacterized protein</fullName>
    </submittedName>
</protein>
<name>A0ABQ8VEF8_9AGAR</name>
<dbReference type="EMBL" id="JANVFT010000053">
    <property type="protein sequence ID" value="KAJ4484528.1"/>
    <property type="molecule type" value="Genomic_DNA"/>
</dbReference>
<reference evidence="1" key="1">
    <citation type="submission" date="2022-08" db="EMBL/GenBank/DDBJ databases">
        <title>A Global Phylogenomic Analysis of the Shiitake Genus Lentinula.</title>
        <authorList>
            <consortium name="DOE Joint Genome Institute"/>
            <person name="Sierra-Patev S."/>
            <person name="Min B."/>
            <person name="Naranjo-Ortiz M."/>
            <person name="Looney B."/>
            <person name="Konkel Z."/>
            <person name="Slot J.C."/>
            <person name="Sakamoto Y."/>
            <person name="Steenwyk J.L."/>
            <person name="Rokas A."/>
            <person name="Carro J."/>
            <person name="Camarero S."/>
            <person name="Ferreira P."/>
            <person name="Molpeceres G."/>
            <person name="Ruiz-Duenas F.J."/>
            <person name="Serrano A."/>
            <person name="Henrissat B."/>
            <person name="Drula E."/>
            <person name="Hughes K.W."/>
            <person name="Mata J.L."/>
            <person name="Ishikawa N.K."/>
            <person name="Vargas-Isla R."/>
            <person name="Ushijima S."/>
            <person name="Smith C.A."/>
            <person name="Ahrendt S."/>
            <person name="Andreopoulos W."/>
            <person name="He G."/>
            <person name="Labutti K."/>
            <person name="Lipzen A."/>
            <person name="Ng V."/>
            <person name="Riley R."/>
            <person name="Sandor L."/>
            <person name="Barry K."/>
            <person name="Martinez A.T."/>
            <person name="Xiao Y."/>
            <person name="Gibbons J.G."/>
            <person name="Terashima K."/>
            <person name="Grigoriev I.V."/>
            <person name="Hibbett D.S."/>
        </authorList>
    </citation>
    <scope>NUCLEOTIDE SEQUENCE</scope>
    <source>
        <strain evidence="1">RHP3577 ss4</strain>
    </source>
</reference>
<feature type="non-terminal residue" evidence="1">
    <location>
        <position position="1"/>
    </location>
</feature>
<evidence type="ECO:0000313" key="2">
    <source>
        <dbReference type="Proteomes" id="UP001150217"/>
    </source>
</evidence>
<evidence type="ECO:0000313" key="1">
    <source>
        <dbReference type="EMBL" id="KAJ4484528.1"/>
    </source>
</evidence>
<comment type="caution">
    <text evidence="1">The sequence shown here is derived from an EMBL/GenBank/DDBJ whole genome shotgun (WGS) entry which is preliminary data.</text>
</comment>
<keyword evidence="2" id="KW-1185">Reference proteome</keyword>
<organism evidence="1 2">
    <name type="scientific">Lentinula lateritia</name>
    <dbReference type="NCBI Taxonomy" id="40482"/>
    <lineage>
        <taxon>Eukaryota</taxon>
        <taxon>Fungi</taxon>
        <taxon>Dikarya</taxon>
        <taxon>Basidiomycota</taxon>
        <taxon>Agaricomycotina</taxon>
        <taxon>Agaricomycetes</taxon>
        <taxon>Agaricomycetidae</taxon>
        <taxon>Agaricales</taxon>
        <taxon>Marasmiineae</taxon>
        <taxon>Omphalotaceae</taxon>
        <taxon>Lentinula</taxon>
    </lineage>
</organism>
<sequence>ERMAAESNCWVYIAGQHPNARIPFLHFASQRLRLEGPSVLDELHGSADRLFTSLLSSRRQEAAELTDKLLLAQNRIKQLESEKSSWVRANGNIE</sequence>
<dbReference type="Proteomes" id="UP001150217">
    <property type="component" value="Unassembled WGS sequence"/>
</dbReference>
<accession>A0ABQ8VEF8</accession>
<proteinExistence type="predicted"/>
<gene>
    <name evidence="1" type="ORF">C8R41DRAFT_769376</name>
</gene>